<reference evidence="3" key="1">
    <citation type="journal article" date="2013" name="Sci. China Life Sci.">
        <title>Asm8, a specific LAL-type activator of 3-amino-5-hydroxybenzoate biosynthesis in ansamitocin production.</title>
        <authorList>
            <person name="Pan W."/>
            <person name="Kang Q."/>
            <person name="Wang L."/>
            <person name="Bai L."/>
            <person name="Deng Z."/>
        </authorList>
    </citation>
    <scope>NUCLEOTIDE SEQUENCE</scope>
    <source>
        <strain evidence="3">ATCC 31565</strain>
    </source>
</reference>
<keyword evidence="2" id="KW-0812">Transmembrane</keyword>
<keyword evidence="2" id="KW-0472">Membrane</keyword>
<dbReference type="EMBL" id="HQ441578">
    <property type="protein sequence ID" value="AEC53444.1"/>
    <property type="molecule type" value="Genomic_DNA"/>
</dbReference>
<organism evidence="3">
    <name type="scientific">Actinosynnema pretiosum subsp. auranticum</name>
    <dbReference type="NCBI Taxonomy" id="42198"/>
    <lineage>
        <taxon>Bacteria</taxon>
        <taxon>Bacillati</taxon>
        <taxon>Actinomycetota</taxon>
        <taxon>Actinomycetes</taxon>
        <taxon>Pseudonocardiales</taxon>
        <taxon>Pseudonocardiaceae</taxon>
        <taxon>Actinosynnema</taxon>
    </lineage>
</organism>
<name>F5APW2_ACTPA</name>
<feature type="transmembrane region" description="Helical" evidence="2">
    <location>
        <begin position="45"/>
        <end position="67"/>
    </location>
</feature>
<accession>F5APW2</accession>
<keyword evidence="2" id="KW-1133">Transmembrane helix</keyword>
<evidence type="ECO:0000256" key="1">
    <source>
        <dbReference type="SAM" id="MobiDB-lite"/>
    </source>
</evidence>
<dbReference type="AlphaFoldDB" id="F5APW2"/>
<protein>
    <submittedName>
        <fullName evidence="3">Uncharacterized protein</fullName>
    </submittedName>
</protein>
<sequence>MRTIGRGGRRTPSRRGICAPTSRRDAPGGGPLLRLGRSVLTSWAVVLRLLVVLGALVVLVLLAVSALPANSTVEIGPLRIARTQLG</sequence>
<evidence type="ECO:0000313" key="3">
    <source>
        <dbReference type="EMBL" id="AEC53444.1"/>
    </source>
</evidence>
<proteinExistence type="predicted"/>
<feature type="region of interest" description="Disordered" evidence="1">
    <location>
        <begin position="1"/>
        <end position="29"/>
    </location>
</feature>
<evidence type="ECO:0000256" key="2">
    <source>
        <dbReference type="SAM" id="Phobius"/>
    </source>
</evidence>